<evidence type="ECO:0000259" key="1">
    <source>
        <dbReference type="Pfam" id="PF13843"/>
    </source>
</evidence>
<comment type="caution">
    <text evidence="2">The sequence shown here is derived from an EMBL/GenBank/DDBJ whole genome shotgun (WGS) entry which is preliminary data.</text>
</comment>
<evidence type="ECO:0000313" key="2">
    <source>
        <dbReference type="EMBL" id="GFT62121.1"/>
    </source>
</evidence>
<organism evidence="2 3">
    <name type="scientific">Nephila pilipes</name>
    <name type="common">Giant wood spider</name>
    <name type="synonym">Nephila maculata</name>
    <dbReference type="NCBI Taxonomy" id="299642"/>
    <lineage>
        <taxon>Eukaryota</taxon>
        <taxon>Metazoa</taxon>
        <taxon>Ecdysozoa</taxon>
        <taxon>Arthropoda</taxon>
        <taxon>Chelicerata</taxon>
        <taxon>Arachnida</taxon>
        <taxon>Araneae</taxon>
        <taxon>Araneomorphae</taxon>
        <taxon>Entelegynae</taxon>
        <taxon>Araneoidea</taxon>
        <taxon>Nephilidae</taxon>
        <taxon>Nephila</taxon>
    </lineage>
</organism>
<gene>
    <name evidence="2" type="primary">PGBD4_301</name>
    <name evidence="2" type="ORF">NPIL_287491</name>
</gene>
<accession>A0A8X6PEC8</accession>
<dbReference type="Pfam" id="PF13843">
    <property type="entry name" value="DDE_Tnp_1_7"/>
    <property type="match status" value="1"/>
</dbReference>
<dbReference type="InterPro" id="IPR029526">
    <property type="entry name" value="PGBD"/>
</dbReference>
<dbReference type="PANTHER" id="PTHR46599:SF3">
    <property type="entry name" value="PIGGYBAC TRANSPOSABLE ELEMENT-DERIVED PROTEIN 4"/>
    <property type="match status" value="1"/>
</dbReference>
<name>A0A8X6PEC8_NEPPI</name>
<sequence>MGKNHRVFMDNYFSSYNLFRFLNAQNLYARGTVNMKRKDLPKNLKEDKFMSRGGTDITVSDYSICCIKWKDKKSVCVLSCLEKAAEMNHVDRKDRDDAISKVLCQNSTISYSINTGYVYLFN</sequence>
<keyword evidence="3" id="KW-1185">Reference proteome</keyword>
<dbReference type="AlphaFoldDB" id="A0A8X6PEC8"/>
<dbReference type="PANTHER" id="PTHR46599">
    <property type="entry name" value="PIGGYBAC TRANSPOSABLE ELEMENT-DERIVED PROTEIN 4"/>
    <property type="match status" value="1"/>
</dbReference>
<evidence type="ECO:0000313" key="3">
    <source>
        <dbReference type="Proteomes" id="UP000887013"/>
    </source>
</evidence>
<dbReference type="Proteomes" id="UP000887013">
    <property type="component" value="Unassembled WGS sequence"/>
</dbReference>
<proteinExistence type="predicted"/>
<dbReference type="EMBL" id="BMAW01019196">
    <property type="protein sequence ID" value="GFT62121.1"/>
    <property type="molecule type" value="Genomic_DNA"/>
</dbReference>
<feature type="domain" description="PiggyBac transposable element-derived protein" evidence="1">
    <location>
        <begin position="2"/>
        <end position="95"/>
    </location>
</feature>
<reference evidence="2" key="1">
    <citation type="submission" date="2020-08" db="EMBL/GenBank/DDBJ databases">
        <title>Multicomponent nature underlies the extraordinary mechanical properties of spider dragline silk.</title>
        <authorList>
            <person name="Kono N."/>
            <person name="Nakamura H."/>
            <person name="Mori M."/>
            <person name="Yoshida Y."/>
            <person name="Ohtoshi R."/>
            <person name="Malay A.D."/>
            <person name="Moran D.A.P."/>
            <person name="Tomita M."/>
            <person name="Numata K."/>
            <person name="Arakawa K."/>
        </authorList>
    </citation>
    <scope>NUCLEOTIDE SEQUENCE</scope>
</reference>
<protein>
    <submittedName>
        <fullName evidence="2">PiggyBac transposable element-derived protein 4</fullName>
    </submittedName>
</protein>
<dbReference type="OrthoDB" id="8193855at2759"/>